<protein>
    <submittedName>
        <fullName evidence="2">DUF559 domain-containing protein</fullName>
    </submittedName>
</protein>
<organism evidence="2 3">
    <name type="scientific">Brachybacterium hainanense</name>
    <dbReference type="NCBI Taxonomy" id="1541174"/>
    <lineage>
        <taxon>Bacteria</taxon>
        <taxon>Bacillati</taxon>
        <taxon>Actinomycetota</taxon>
        <taxon>Actinomycetes</taxon>
        <taxon>Micrococcales</taxon>
        <taxon>Dermabacteraceae</taxon>
        <taxon>Brachybacterium</taxon>
    </lineage>
</organism>
<keyword evidence="3" id="KW-1185">Reference proteome</keyword>
<accession>A0ABV6RDM1</accession>
<gene>
    <name evidence="2" type="ORF">ACFFF6_08410</name>
</gene>
<comment type="caution">
    <text evidence="2">The sequence shown here is derived from an EMBL/GenBank/DDBJ whole genome shotgun (WGS) entry which is preliminary data.</text>
</comment>
<dbReference type="RefSeq" id="WP_376979913.1">
    <property type="nucleotide sequence ID" value="NZ_JBHLSV010000008.1"/>
</dbReference>
<dbReference type="Gene3D" id="3.40.960.10">
    <property type="entry name" value="VSR Endonuclease"/>
    <property type="match status" value="1"/>
</dbReference>
<dbReference type="Pfam" id="PF04480">
    <property type="entry name" value="DUF559"/>
    <property type="match status" value="1"/>
</dbReference>
<evidence type="ECO:0000313" key="2">
    <source>
        <dbReference type="EMBL" id="MFC0673978.1"/>
    </source>
</evidence>
<evidence type="ECO:0000313" key="3">
    <source>
        <dbReference type="Proteomes" id="UP001589793"/>
    </source>
</evidence>
<sequence length="284" mass="31434">MTTTEPELHVRTRRQLIEAGCTSAELAALVADGSIVRLARGWYGSALTPPAVAEALRAGARLTCTSALGLRGVWTPPVHGLHVAVLRAGTRRAAATGMVLHDPALQAWPDGSPVLPVTTALLHAVRCRGTEEAAILLESSLHVGVATMAEVDQLLARLPLRTRSALGTLRADAEAGTETKARRFFEKRHVRVRPQVTIGPWRVDMLVGEKLVIECDSRRYHTGVEDYARTYRKRLDLQARGYTVVNLTYEQVMLDWERTSRMLLGMIRSREHRGEPVPVAPWYR</sequence>
<evidence type="ECO:0000259" key="1">
    <source>
        <dbReference type="Pfam" id="PF04480"/>
    </source>
</evidence>
<dbReference type="InterPro" id="IPR007569">
    <property type="entry name" value="DUF559"/>
</dbReference>
<feature type="domain" description="DUF559" evidence="1">
    <location>
        <begin position="189"/>
        <end position="264"/>
    </location>
</feature>
<reference evidence="2 3" key="1">
    <citation type="submission" date="2024-09" db="EMBL/GenBank/DDBJ databases">
        <authorList>
            <person name="Sun Q."/>
            <person name="Mori K."/>
        </authorList>
    </citation>
    <scope>NUCLEOTIDE SEQUENCE [LARGE SCALE GENOMIC DNA]</scope>
    <source>
        <strain evidence="2 3">CICC 10874</strain>
    </source>
</reference>
<dbReference type="Proteomes" id="UP001589793">
    <property type="component" value="Unassembled WGS sequence"/>
</dbReference>
<proteinExistence type="predicted"/>
<name>A0ABV6RDM1_9MICO</name>
<dbReference type="EMBL" id="JBHLSV010000008">
    <property type="protein sequence ID" value="MFC0673978.1"/>
    <property type="molecule type" value="Genomic_DNA"/>
</dbReference>